<proteinExistence type="predicted"/>
<organism evidence="2 3">
    <name type="scientific">Hypothenemus hampei</name>
    <name type="common">Coffee berry borer</name>
    <dbReference type="NCBI Taxonomy" id="57062"/>
    <lineage>
        <taxon>Eukaryota</taxon>
        <taxon>Metazoa</taxon>
        <taxon>Ecdysozoa</taxon>
        <taxon>Arthropoda</taxon>
        <taxon>Hexapoda</taxon>
        <taxon>Insecta</taxon>
        <taxon>Pterygota</taxon>
        <taxon>Neoptera</taxon>
        <taxon>Endopterygota</taxon>
        <taxon>Coleoptera</taxon>
        <taxon>Polyphaga</taxon>
        <taxon>Cucujiformia</taxon>
        <taxon>Curculionidae</taxon>
        <taxon>Scolytinae</taxon>
        <taxon>Hypothenemus</taxon>
    </lineage>
</organism>
<accession>A0ABD1F525</accession>
<keyword evidence="3" id="KW-1185">Reference proteome</keyword>
<reference evidence="2 3" key="1">
    <citation type="submission" date="2024-05" db="EMBL/GenBank/DDBJ databases">
        <title>Genetic variation in Jamaican populations of the coffee berry borer (Hypothenemus hampei).</title>
        <authorList>
            <person name="Errbii M."/>
            <person name="Myrie A."/>
        </authorList>
    </citation>
    <scope>NUCLEOTIDE SEQUENCE [LARGE SCALE GENOMIC DNA]</scope>
    <source>
        <strain evidence="2">JA-Hopewell-2020-01-JO</strain>
        <tissue evidence="2">Whole body</tissue>
    </source>
</reference>
<evidence type="ECO:0000313" key="3">
    <source>
        <dbReference type="Proteomes" id="UP001566132"/>
    </source>
</evidence>
<gene>
    <name evidence="2" type="ORF">ABEB36_004154</name>
</gene>
<evidence type="ECO:0000256" key="1">
    <source>
        <dbReference type="SAM" id="Phobius"/>
    </source>
</evidence>
<feature type="transmembrane region" description="Helical" evidence="1">
    <location>
        <begin position="158"/>
        <end position="178"/>
    </location>
</feature>
<keyword evidence="1" id="KW-0472">Membrane</keyword>
<keyword evidence="1" id="KW-1133">Transmembrane helix</keyword>
<dbReference type="AlphaFoldDB" id="A0ABD1F525"/>
<evidence type="ECO:0000313" key="2">
    <source>
        <dbReference type="EMBL" id="KAL1509411.1"/>
    </source>
</evidence>
<keyword evidence="1" id="KW-0812">Transmembrane</keyword>
<feature type="transmembrane region" description="Helical" evidence="1">
    <location>
        <begin position="88"/>
        <end position="112"/>
    </location>
</feature>
<dbReference type="Proteomes" id="UP001566132">
    <property type="component" value="Unassembled WGS sequence"/>
</dbReference>
<comment type="caution">
    <text evidence="2">The sequence shown here is derived from an EMBL/GenBank/DDBJ whole genome shotgun (WGS) entry which is preliminary data.</text>
</comment>
<protein>
    <recommendedName>
        <fullName evidence="4">Gustatory receptor</fullName>
    </recommendedName>
</protein>
<feature type="transmembrane region" description="Helical" evidence="1">
    <location>
        <begin position="198"/>
        <end position="217"/>
    </location>
</feature>
<evidence type="ECO:0008006" key="4">
    <source>
        <dbReference type="Google" id="ProtNLM"/>
    </source>
</evidence>
<sequence length="274" mass="31922">MESLPSGGIDFLKISRFITSHLAPFAYIPQIFFPKQHWNGLLKIVRDYKKLMNYQKNRKLIHIYFLLLVIFHVFIFDNGSLLATLVNITSICGIYYEFIGSIMFSIIVIPGVEQKLLEMLKILRELHKKKIISMGSIKELKILFMSALANHQLINDYFCLNLLASYGALLMIANSWGLKLESSIQNESAFKLNTHDKWIRFMFLNVYTLISVVIITMTCKRVSQNVTNVIMNCYLLQSKIRYNSYEYKEIRALWTFIFENQLSFSAGGTYLIYL</sequence>
<dbReference type="EMBL" id="JBDJPC010000003">
    <property type="protein sequence ID" value="KAL1509411.1"/>
    <property type="molecule type" value="Genomic_DNA"/>
</dbReference>
<feature type="transmembrane region" description="Helical" evidence="1">
    <location>
        <begin position="60"/>
        <end position="76"/>
    </location>
</feature>
<name>A0ABD1F525_HYPHA</name>